<sequence>MGNLAFVAKCDGHDEFHDTQYLHRIAIINKVAATAFVVKFGNGNYGIRWFSSYGEIQFCGHATLAAADVLTCDFDTGQDEITFESSYQVIRVFNKGENFYGMCLPQIRLEMTANFLQVSQLFNQALSYVKQTEPSDGYFVAQVANKQSLIELDFDAKEYSKCTRRALLVTTNDGLDSNGLYFRYFAPQYGSKEDQATGSAAPLLASFWQIPQNTLFNCYQLSLNGAFYQICKKAQHICVKAKVIK</sequence>
<evidence type="ECO:0000256" key="2">
    <source>
        <dbReference type="ARBA" id="ARBA00023235"/>
    </source>
</evidence>
<organism evidence="3 4">
    <name type="scientific">Pseudoalteromonas luteoviolacea</name>
    <dbReference type="NCBI Taxonomy" id="43657"/>
    <lineage>
        <taxon>Bacteria</taxon>
        <taxon>Pseudomonadati</taxon>
        <taxon>Pseudomonadota</taxon>
        <taxon>Gammaproteobacteria</taxon>
        <taxon>Alteromonadales</taxon>
        <taxon>Pseudoalteromonadaceae</taxon>
        <taxon>Pseudoalteromonas</taxon>
    </lineage>
</organism>
<dbReference type="PANTHER" id="PTHR13774">
    <property type="entry name" value="PHENAZINE BIOSYNTHESIS PROTEIN"/>
    <property type="match status" value="1"/>
</dbReference>
<dbReference type="GO" id="GO:0016853">
    <property type="term" value="F:isomerase activity"/>
    <property type="evidence" value="ECO:0007669"/>
    <property type="project" value="UniProtKB-KW"/>
</dbReference>
<dbReference type="Pfam" id="PF02567">
    <property type="entry name" value="PhzC-PhzF"/>
    <property type="match status" value="1"/>
</dbReference>
<dbReference type="SUPFAM" id="SSF54506">
    <property type="entry name" value="Diaminopimelate epimerase-like"/>
    <property type="match status" value="1"/>
</dbReference>
<evidence type="ECO:0000313" key="4">
    <source>
        <dbReference type="Proteomes" id="UP000031327"/>
    </source>
</evidence>
<evidence type="ECO:0008006" key="5">
    <source>
        <dbReference type="Google" id="ProtNLM"/>
    </source>
</evidence>
<evidence type="ECO:0000256" key="1">
    <source>
        <dbReference type="ARBA" id="ARBA00008270"/>
    </source>
</evidence>
<dbReference type="OrthoDB" id="9788221at2"/>
<dbReference type="AlphaFoldDB" id="A0A0C1QCQ9"/>
<dbReference type="Proteomes" id="UP000031327">
    <property type="component" value="Unassembled WGS sequence"/>
</dbReference>
<reference evidence="3 4" key="1">
    <citation type="submission" date="2014-12" db="EMBL/GenBank/DDBJ databases">
        <title>Draft Genome Sequence of Pseudoalteromonas luteoviolacea HI1.</title>
        <authorList>
            <person name="Asahina A.Y."/>
            <person name="Hadfield M.G."/>
        </authorList>
    </citation>
    <scope>NUCLEOTIDE SEQUENCE [LARGE SCALE GENOMIC DNA]</scope>
    <source>
        <strain evidence="3 4">HI1</strain>
    </source>
</reference>
<comment type="caution">
    <text evidence="3">The sequence shown here is derived from an EMBL/GenBank/DDBJ whole genome shotgun (WGS) entry which is preliminary data.</text>
</comment>
<keyword evidence="2" id="KW-0413">Isomerase</keyword>
<comment type="similarity">
    <text evidence="1">Belongs to the PhzF family.</text>
</comment>
<name>A0A0C1QCQ9_9GAMM</name>
<gene>
    <name evidence="3" type="ORF">JF50_08195</name>
</gene>
<dbReference type="InterPro" id="IPR003719">
    <property type="entry name" value="Phenazine_PhzF-like"/>
</dbReference>
<accession>A0A0C1QCQ9</accession>
<dbReference type="Gene3D" id="3.10.310.10">
    <property type="entry name" value="Diaminopimelate Epimerase, Chain A, domain 1"/>
    <property type="match status" value="2"/>
</dbReference>
<proteinExistence type="inferred from homology"/>
<protein>
    <recommendedName>
        <fullName evidence="5">PhzF family phenazine biosynthesis protein</fullName>
    </recommendedName>
</protein>
<evidence type="ECO:0000313" key="3">
    <source>
        <dbReference type="EMBL" id="KID57205.1"/>
    </source>
</evidence>
<dbReference type="PANTHER" id="PTHR13774:SF17">
    <property type="entry name" value="PHENAZINE BIOSYNTHESIS-LIKE DOMAIN-CONTAINING PROTEIN"/>
    <property type="match status" value="1"/>
</dbReference>
<dbReference type="GO" id="GO:0005737">
    <property type="term" value="C:cytoplasm"/>
    <property type="evidence" value="ECO:0007669"/>
    <property type="project" value="TreeGrafter"/>
</dbReference>
<dbReference type="EMBL" id="JWIC01000005">
    <property type="protein sequence ID" value="KID57205.1"/>
    <property type="molecule type" value="Genomic_DNA"/>
</dbReference>